<keyword evidence="2" id="KW-1185">Reference proteome</keyword>
<dbReference type="Proteomes" id="UP001140096">
    <property type="component" value="Unassembled WGS sequence"/>
</dbReference>
<accession>A0ACC1LKW8</accession>
<proteinExistence type="predicted"/>
<name>A0ACC1LKW8_9FUNG</name>
<organism evidence="1 2">
    <name type="scientific">Coemansia furcata</name>
    <dbReference type="NCBI Taxonomy" id="417177"/>
    <lineage>
        <taxon>Eukaryota</taxon>
        <taxon>Fungi</taxon>
        <taxon>Fungi incertae sedis</taxon>
        <taxon>Zoopagomycota</taxon>
        <taxon>Kickxellomycotina</taxon>
        <taxon>Kickxellomycetes</taxon>
        <taxon>Kickxellales</taxon>
        <taxon>Kickxellaceae</taxon>
        <taxon>Coemansia</taxon>
    </lineage>
</organism>
<gene>
    <name evidence="1" type="primary">CSR1_2</name>
    <name evidence="1" type="ORF">H4S07_002695</name>
</gene>
<evidence type="ECO:0000313" key="1">
    <source>
        <dbReference type="EMBL" id="KAJ2810388.1"/>
    </source>
</evidence>
<sequence length="264" mass="29903">MVQSVNWRASQAIDELMWDGELAQNNKLMEAGLCIKVGLDRLAYPIMVVRVRLNVARERGEGTIERLAAFAIERAATIARAHGEHATLLYDFSGFKMENIDTAFIKTIVTMINETYPQTFSTTIMFVNSWLFSGVWKLIRSWLDPVIAKRTFIAKDIDQLSKFVDRSQIMVDMGGELKYSYSFDYPTEEDNAQMFDAEGRQQAEDSLKDAVSAFEKETNAWISGSGTNSYNVKSRIDAAASFGDAALKLDPYIRARFATERHFK</sequence>
<comment type="caution">
    <text evidence="1">The sequence shown here is derived from an EMBL/GenBank/DDBJ whole genome shotgun (WGS) entry which is preliminary data.</text>
</comment>
<protein>
    <submittedName>
        <fullName evidence="1">Phosphatidylinositol transfer protein csr1</fullName>
    </submittedName>
</protein>
<evidence type="ECO:0000313" key="2">
    <source>
        <dbReference type="Proteomes" id="UP001140096"/>
    </source>
</evidence>
<dbReference type="EMBL" id="JANBUP010000726">
    <property type="protein sequence ID" value="KAJ2810388.1"/>
    <property type="molecule type" value="Genomic_DNA"/>
</dbReference>
<reference evidence="1" key="1">
    <citation type="submission" date="2022-07" db="EMBL/GenBank/DDBJ databases">
        <title>Phylogenomic reconstructions and comparative analyses of Kickxellomycotina fungi.</title>
        <authorList>
            <person name="Reynolds N.K."/>
            <person name="Stajich J.E."/>
            <person name="Barry K."/>
            <person name="Grigoriev I.V."/>
            <person name="Crous P."/>
            <person name="Smith M.E."/>
        </authorList>
    </citation>
    <scope>NUCLEOTIDE SEQUENCE</scope>
    <source>
        <strain evidence="1">CBS 102833</strain>
    </source>
</reference>